<dbReference type="KEGG" id="pte:PTT_18457"/>
<gene>
    <name evidence="1" type="ORF">PTT_18457</name>
</gene>
<dbReference type="EMBL" id="GL537455">
    <property type="protein sequence ID" value="EFQ86332.1"/>
    <property type="molecule type" value="Genomic_DNA"/>
</dbReference>
<dbReference type="HOGENOM" id="CLU_203574_0_0_1"/>
<accession>E3S6R7</accession>
<protein>
    <submittedName>
        <fullName evidence="1">Uncharacterized protein</fullName>
    </submittedName>
</protein>
<dbReference type="Proteomes" id="UP000001067">
    <property type="component" value="Unassembled WGS sequence"/>
</dbReference>
<feature type="non-terminal residue" evidence="1">
    <location>
        <position position="1"/>
    </location>
</feature>
<sequence length="51" mass="6007">LNTLSRRDTKAFKKLKKSFADTTIKSRKLRKVTSVKFKDKKRKLIGLKLKD</sequence>
<name>E3S6R7_PYRTT</name>
<reference evidence="1 2" key="1">
    <citation type="journal article" date="2010" name="Genome Biol.">
        <title>A first genome assembly of the barley fungal pathogen Pyrenophora teres f. teres.</title>
        <authorList>
            <person name="Ellwood S.R."/>
            <person name="Liu Z."/>
            <person name="Syme R.A."/>
            <person name="Lai Z."/>
            <person name="Hane J.K."/>
            <person name="Keiper F."/>
            <person name="Moffat C.S."/>
            <person name="Oliver R.P."/>
            <person name="Friesen T.L."/>
        </authorList>
    </citation>
    <scope>NUCLEOTIDE SEQUENCE [LARGE SCALE GENOMIC DNA]</scope>
    <source>
        <strain evidence="1 2">0-1</strain>
    </source>
</reference>
<proteinExistence type="predicted"/>
<organism evidence="2">
    <name type="scientific">Pyrenophora teres f. teres (strain 0-1)</name>
    <name type="common">Barley net blotch fungus</name>
    <name type="synonym">Drechslera teres f. teres</name>
    <dbReference type="NCBI Taxonomy" id="861557"/>
    <lineage>
        <taxon>Eukaryota</taxon>
        <taxon>Fungi</taxon>
        <taxon>Dikarya</taxon>
        <taxon>Ascomycota</taxon>
        <taxon>Pezizomycotina</taxon>
        <taxon>Dothideomycetes</taxon>
        <taxon>Pleosporomycetidae</taxon>
        <taxon>Pleosporales</taxon>
        <taxon>Pleosporineae</taxon>
        <taxon>Pleosporaceae</taxon>
        <taxon>Pyrenophora</taxon>
    </lineage>
</organism>
<evidence type="ECO:0000313" key="1">
    <source>
        <dbReference type="EMBL" id="EFQ86332.1"/>
    </source>
</evidence>
<evidence type="ECO:0000313" key="2">
    <source>
        <dbReference type="Proteomes" id="UP000001067"/>
    </source>
</evidence>
<keyword evidence="2" id="KW-1185">Reference proteome</keyword>
<dbReference type="AlphaFoldDB" id="E3S6R7"/>